<dbReference type="SUPFAM" id="SSF53474">
    <property type="entry name" value="alpha/beta-Hydrolases"/>
    <property type="match status" value="1"/>
</dbReference>
<reference evidence="1 2" key="1">
    <citation type="submission" date="2018-10" db="EMBL/GenBank/DDBJ databases">
        <title>Isolation of pseudouridimycin from Streptomyces albus DSM 40763.</title>
        <authorList>
            <person name="Rosenqvist P."/>
            <person name="Metsae-Ketelae M."/>
            <person name="Virta P."/>
        </authorList>
    </citation>
    <scope>NUCLEOTIDE SEQUENCE [LARGE SCALE GENOMIC DNA]</scope>
    <source>
        <strain evidence="1 2">DSM 40763</strain>
    </source>
</reference>
<sequence length="236" mass="25449">MRERPTPVLVHSPLVGPSSWRPVAAALRARGYATVVPSLSPVLGSRDGWYPRMAAAVAHEVARHGGAGRTVLVAHSGAGALLPAVAEATAAPVVGAVFVDALLPHPGRGWTSTVPEALRERLRGLVRDGLLPPWDEWFPPGTVEELLPDPRMYARFRAELPHVPWAFLEEPAPEVPDLPPSRCAYLRLSEAYEAETQEAERRGWAVARHAAHHLAPLTAPQEVGAALEALLDRLGH</sequence>
<dbReference type="AlphaFoldDB" id="A0A6C1BY59"/>
<gene>
    <name evidence="1" type="ORF">D8771_34370</name>
</gene>
<dbReference type="GeneID" id="75185442"/>
<dbReference type="Gene3D" id="3.40.50.1820">
    <property type="entry name" value="alpha/beta hydrolase"/>
    <property type="match status" value="1"/>
</dbReference>
<evidence type="ECO:0000313" key="1">
    <source>
        <dbReference type="EMBL" id="TGG74684.1"/>
    </source>
</evidence>
<proteinExistence type="predicted"/>
<dbReference type="RefSeq" id="WP_016467215.1">
    <property type="nucleotide sequence ID" value="NZ_BBQG01000010.1"/>
</dbReference>
<comment type="caution">
    <text evidence="1">The sequence shown here is derived from an EMBL/GenBank/DDBJ whole genome shotgun (WGS) entry which is preliminary data.</text>
</comment>
<accession>A0A6C1BY59</accession>
<dbReference type="Proteomes" id="UP000298111">
    <property type="component" value="Unassembled WGS sequence"/>
</dbReference>
<keyword evidence="1" id="KW-0378">Hydrolase</keyword>
<name>A0A6C1BY59_9ACTN</name>
<protein>
    <submittedName>
        <fullName evidence="1">Alpha/beta hydrolase</fullName>
    </submittedName>
</protein>
<dbReference type="GO" id="GO:0016787">
    <property type="term" value="F:hydrolase activity"/>
    <property type="evidence" value="ECO:0007669"/>
    <property type="project" value="UniProtKB-KW"/>
</dbReference>
<evidence type="ECO:0000313" key="2">
    <source>
        <dbReference type="Proteomes" id="UP000298111"/>
    </source>
</evidence>
<dbReference type="EMBL" id="RCIY01000120">
    <property type="protein sequence ID" value="TGG74684.1"/>
    <property type="molecule type" value="Genomic_DNA"/>
</dbReference>
<dbReference type="InterPro" id="IPR029058">
    <property type="entry name" value="AB_hydrolase_fold"/>
</dbReference>
<organism evidence="1 2">
    <name type="scientific">Streptomyces albus</name>
    <dbReference type="NCBI Taxonomy" id="1888"/>
    <lineage>
        <taxon>Bacteria</taxon>
        <taxon>Bacillati</taxon>
        <taxon>Actinomycetota</taxon>
        <taxon>Actinomycetes</taxon>
        <taxon>Kitasatosporales</taxon>
        <taxon>Streptomycetaceae</taxon>
        <taxon>Streptomyces</taxon>
    </lineage>
</organism>